<protein>
    <submittedName>
        <fullName evidence="2">NAD(P)-binding domain-containing protein</fullName>
    </submittedName>
</protein>
<dbReference type="Proteomes" id="UP001501476">
    <property type="component" value="Unassembled WGS sequence"/>
</dbReference>
<keyword evidence="3" id="KW-1185">Reference proteome</keyword>
<evidence type="ECO:0000256" key="1">
    <source>
        <dbReference type="SAM" id="Phobius"/>
    </source>
</evidence>
<reference evidence="3" key="1">
    <citation type="journal article" date="2019" name="Int. J. Syst. Evol. Microbiol.">
        <title>The Global Catalogue of Microorganisms (GCM) 10K type strain sequencing project: providing services to taxonomists for standard genome sequencing and annotation.</title>
        <authorList>
            <consortium name="The Broad Institute Genomics Platform"/>
            <consortium name="The Broad Institute Genome Sequencing Center for Infectious Disease"/>
            <person name="Wu L."/>
            <person name="Ma J."/>
        </authorList>
    </citation>
    <scope>NUCLEOTIDE SEQUENCE [LARGE SCALE GENOMIC DNA]</scope>
    <source>
        <strain evidence="3">JCM 6886</strain>
    </source>
</reference>
<organism evidence="2 3">
    <name type="scientific">Methylophaga marina</name>
    <dbReference type="NCBI Taxonomy" id="45495"/>
    <lineage>
        <taxon>Bacteria</taxon>
        <taxon>Pseudomonadati</taxon>
        <taxon>Pseudomonadota</taxon>
        <taxon>Gammaproteobacteria</taxon>
        <taxon>Thiotrichales</taxon>
        <taxon>Piscirickettsiaceae</taxon>
        <taxon>Methylophaga</taxon>
    </lineage>
</organism>
<accession>A0ABP3D165</accession>
<gene>
    <name evidence="2" type="ORF">GCM10008964_10320</name>
</gene>
<keyword evidence="1" id="KW-0472">Membrane</keyword>
<dbReference type="InterPro" id="IPR036188">
    <property type="entry name" value="FAD/NAD-bd_sf"/>
</dbReference>
<dbReference type="RefSeq" id="WP_286305103.1">
    <property type="nucleotide sequence ID" value="NZ_AP027741.1"/>
</dbReference>
<keyword evidence="1" id="KW-1133">Transmembrane helix</keyword>
<dbReference type="Pfam" id="PF13738">
    <property type="entry name" value="Pyr_redox_3"/>
    <property type="match status" value="1"/>
</dbReference>
<feature type="transmembrane region" description="Helical" evidence="1">
    <location>
        <begin position="7"/>
        <end position="26"/>
    </location>
</feature>
<comment type="caution">
    <text evidence="2">The sequence shown here is derived from an EMBL/GenBank/DDBJ whole genome shotgun (WGS) entry which is preliminary data.</text>
</comment>
<evidence type="ECO:0000313" key="2">
    <source>
        <dbReference type="EMBL" id="GAA0220708.1"/>
    </source>
</evidence>
<dbReference type="Gene3D" id="3.50.50.60">
    <property type="entry name" value="FAD/NAD(P)-binding domain"/>
    <property type="match status" value="2"/>
</dbReference>
<keyword evidence="1" id="KW-0812">Transmembrane</keyword>
<name>A0ABP3D165_9GAMM</name>
<evidence type="ECO:0000313" key="3">
    <source>
        <dbReference type="Proteomes" id="UP001501476"/>
    </source>
</evidence>
<dbReference type="SUPFAM" id="SSF51905">
    <property type="entry name" value="FAD/NAD(P)-binding domain"/>
    <property type="match status" value="2"/>
</dbReference>
<dbReference type="EMBL" id="BAAADG010000003">
    <property type="protein sequence ID" value="GAA0220708.1"/>
    <property type="molecule type" value="Genomic_DNA"/>
</dbReference>
<proteinExistence type="predicted"/>
<sequence length="374" mass="41811">MKKPSPYFDVIVVSASAAGIGIALMLQKIPGLSFTVLKSGSIRESFRRWPKQTRFITPSFHSNPYGLVDLNAIEEQSSPALFCQSEHPCGEHYAEYLKAVVSNEYLPVVQHCRVDKVLKENRDNFVLETQQGVFRSQYLIWATGEFQFPDLAPFPGAEHAIHYANISDWSDFNAEAYTVIGGYESAIDASINLLASGHHVHVLMKESDWNKQSSDPSKTLSPYSLDRFNEAIQSERLTITFDANIQSIKKTADAYIISSEDGRQWSSNTAPILATGFLSGGGAKQIAHLWEWDEDDRILLTEADESTCTPGLFLVGPQVRHDEQLYCFIYKFRQRFTQLTELLALCLSLDSSALNANNPWAGQCDEEQCGDCAC</sequence>